<evidence type="ECO:0008006" key="4">
    <source>
        <dbReference type="Google" id="ProtNLM"/>
    </source>
</evidence>
<feature type="compositionally biased region" description="Acidic residues" evidence="1">
    <location>
        <begin position="124"/>
        <end position="138"/>
    </location>
</feature>
<keyword evidence="3" id="KW-1185">Reference proteome</keyword>
<dbReference type="EMBL" id="AGNK02004325">
    <property type="status" value="NOT_ANNOTATED_CDS"/>
    <property type="molecule type" value="Genomic_DNA"/>
</dbReference>
<dbReference type="OMA" id="CDWITIK"/>
<dbReference type="Proteomes" id="UP000004995">
    <property type="component" value="Unassembled WGS sequence"/>
</dbReference>
<evidence type="ECO:0000256" key="1">
    <source>
        <dbReference type="SAM" id="MobiDB-lite"/>
    </source>
</evidence>
<dbReference type="EnsemblPlants" id="KQK97085">
    <property type="protein sequence ID" value="KQK97085"/>
    <property type="gene ID" value="SETIT_012388mg"/>
</dbReference>
<dbReference type="STRING" id="4555.K3YDT1"/>
<evidence type="ECO:0000313" key="2">
    <source>
        <dbReference type="EnsemblPlants" id="KQK97085"/>
    </source>
</evidence>
<sequence>MWGWGWSHEEPLFSAPSPSNGSSQCDFWSSSVEAIRGVPPKLCDWITIKEIASSLGKLSEINWQSLFSSFFSIIRVKIKCKDPKMIPCKRVVEMEDQLFMLHFKVEDAEQEPEKPTGDEGKGDDPDDEDDNLLDDDLG</sequence>
<dbReference type="AlphaFoldDB" id="K3YDT1"/>
<dbReference type="InParanoid" id="K3YDT1"/>
<evidence type="ECO:0000313" key="3">
    <source>
        <dbReference type="Proteomes" id="UP000004995"/>
    </source>
</evidence>
<protein>
    <recommendedName>
        <fullName evidence="4">DUF4283 domain-containing protein</fullName>
    </recommendedName>
</protein>
<feature type="compositionally biased region" description="Basic and acidic residues" evidence="1">
    <location>
        <begin position="105"/>
        <end position="123"/>
    </location>
</feature>
<name>K3YDT1_SETIT</name>
<reference evidence="2" key="2">
    <citation type="submission" date="2018-08" db="UniProtKB">
        <authorList>
            <consortium name="EnsemblPlants"/>
        </authorList>
    </citation>
    <scope>IDENTIFICATION</scope>
    <source>
        <strain evidence="2">Yugu1</strain>
    </source>
</reference>
<feature type="region of interest" description="Disordered" evidence="1">
    <location>
        <begin position="105"/>
        <end position="138"/>
    </location>
</feature>
<organism evidence="2 3">
    <name type="scientific">Setaria italica</name>
    <name type="common">Foxtail millet</name>
    <name type="synonym">Panicum italicum</name>
    <dbReference type="NCBI Taxonomy" id="4555"/>
    <lineage>
        <taxon>Eukaryota</taxon>
        <taxon>Viridiplantae</taxon>
        <taxon>Streptophyta</taxon>
        <taxon>Embryophyta</taxon>
        <taxon>Tracheophyta</taxon>
        <taxon>Spermatophyta</taxon>
        <taxon>Magnoliopsida</taxon>
        <taxon>Liliopsida</taxon>
        <taxon>Poales</taxon>
        <taxon>Poaceae</taxon>
        <taxon>PACMAD clade</taxon>
        <taxon>Panicoideae</taxon>
        <taxon>Panicodae</taxon>
        <taxon>Paniceae</taxon>
        <taxon>Cenchrinae</taxon>
        <taxon>Setaria</taxon>
    </lineage>
</organism>
<reference evidence="3" key="1">
    <citation type="journal article" date="2012" name="Nat. Biotechnol.">
        <title>Reference genome sequence of the model plant Setaria.</title>
        <authorList>
            <person name="Bennetzen J.L."/>
            <person name="Schmutz J."/>
            <person name="Wang H."/>
            <person name="Percifield R."/>
            <person name="Hawkins J."/>
            <person name="Pontaroli A.C."/>
            <person name="Estep M."/>
            <person name="Feng L."/>
            <person name="Vaughn J.N."/>
            <person name="Grimwood J."/>
            <person name="Jenkins J."/>
            <person name="Barry K."/>
            <person name="Lindquist E."/>
            <person name="Hellsten U."/>
            <person name="Deshpande S."/>
            <person name="Wang X."/>
            <person name="Wu X."/>
            <person name="Mitros T."/>
            <person name="Triplett J."/>
            <person name="Yang X."/>
            <person name="Ye C.Y."/>
            <person name="Mauro-Herrera M."/>
            <person name="Wang L."/>
            <person name="Li P."/>
            <person name="Sharma M."/>
            <person name="Sharma R."/>
            <person name="Ronald P.C."/>
            <person name="Panaud O."/>
            <person name="Kellogg E.A."/>
            <person name="Brutnell T.P."/>
            <person name="Doust A.N."/>
            <person name="Tuskan G.A."/>
            <person name="Rokhsar D."/>
            <person name="Devos K.M."/>
        </authorList>
    </citation>
    <scope>NUCLEOTIDE SEQUENCE [LARGE SCALE GENOMIC DNA]</scope>
    <source>
        <strain evidence="3">cv. Yugu1</strain>
    </source>
</reference>
<dbReference type="Gramene" id="KQK97085">
    <property type="protein sequence ID" value="KQK97085"/>
    <property type="gene ID" value="SETIT_012388mg"/>
</dbReference>
<dbReference type="PANTHER" id="PTHR33170">
    <property type="entry name" value="DUF4283 DOMAIN-CONTAINING PROTEIN-RELATED"/>
    <property type="match status" value="1"/>
</dbReference>
<accession>K3YDT1</accession>
<proteinExistence type="predicted"/>
<dbReference type="HOGENOM" id="CLU_1860450_0_0_1"/>